<proteinExistence type="predicted"/>
<feature type="region of interest" description="Disordered" evidence="1">
    <location>
        <begin position="142"/>
        <end position="180"/>
    </location>
</feature>
<comment type="caution">
    <text evidence="2">The sequence shown here is derived from an EMBL/GenBank/DDBJ whole genome shotgun (WGS) entry which is preliminary data.</text>
</comment>
<evidence type="ECO:0000313" key="3">
    <source>
        <dbReference type="Proteomes" id="UP000247409"/>
    </source>
</evidence>
<name>A0A2V3IQ48_9FLOR</name>
<evidence type="ECO:0000256" key="1">
    <source>
        <dbReference type="SAM" id="MobiDB-lite"/>
    </source>
</evidence>
<dbReference type="EMBL" id="NBIV01000097">
    <property type="protein sequence ID" value="PXF44215.1"/>
    <property type="molecule type" value="Genomic_DNA"/>
</dbReference>
<gene>
    <name evidence="2" type="ORF">BWQ96_05996</name>
</gene>
<accession>A0A2V3IQ48</accession>
<dbReference type="AlphaFoldDB" id="A0A2V3IQ48"/>
<sequence>MAVYVLWDVYDTYRLWYMTRTARRYAREIDLSFILGSRANQEEFCRLLDIIDQVNWNLVPEEQISRRNPCIDHSPGRNGPGGDFIWYDPWTCQHTDGRQAKHLRKNPRAIPPTQPTGYLFEPMPVNSDALVHEYEDIINDVPMGEPKEELDAPNDGNEVEPTPAAIQESASMPAPMPTVH</sequence>
<dbReference type="Proteomes" id="UP000247409">
    <property type="component" value="Unassembled WGS sequence"/>
</dbReference>
<reference evidence="2 3" key="1">
    <citation type="journal article" date="2018" name="Mol. Biol. Evol.">
        <title>Analysis of the draft genome of the red seaweed Gracilariopsis chorda provides insights into genome size evolution in Rhodophyta.</title>
        <authorList>
            <person name="Lee J."/>
            <person name="Yang E.C."/>
            <person name="Graf L."/>
            <person name="Yang J.H."/>
            <person name="Qiu H."/>
            <person name="Zel Zion U."/>
            <person name="Chan C.X."/>
            <person name="Stephens T.G."/>
            <person name="Weber A.P.M."/>
            <person name="Boo G.H."/>
            <person name="Boo S.M."/>
            <person name="Kim K.M."/>
            <person name="Shin Y."/>
            <person name="Jung M."/>
            <person name="Lee S.J."/>
            <person name="Yim H.S."/>
            <person name="Lee J.H."/>
            <person name="Bhattacharya D."/>
            <person name="Yoon H.S."/>
        </authorList>
    </citation>
    <scope>NUCLEOTIDE SEQUENCE [LARGE SCALE GENOMIC DNA]</scope>
    <source>
        <strain evidence="2 3">SKKU-2015</strain>
        <tissue evidence="2">Whole body</tissue>
    </source>
</reference>
<protein>
    <submittedName>
        <fullName evidence="2">Uncharacterized protein</fullName>
    </submittedName>
</protein>
<organism evidence="2 3">
    <name type="scientific">Gracilariopsis chorda</name>
    <dbReference type="NCBI Taxonomy" id="448386"/>
    <lineage>
        <taxon>Eukaryota</taxon>
        <taxon>Rhodophyta</taxon>
        <taxon>Florideophyceae</taxon>
        <taxon>Rhodymeniophycidae</taxon>
        <taxon>Gracilariales</taxon>
        <taxon>Gracilariaceae</taxon>
        <taxon>Gracilariopsis</taxon>
    </lineage>
</organism>
<feature type="region of interest" description="Disordered" evidence="1">
    <location>
        <begin position="99"/>
        <end position="120"/>
    </location>
</feature>
<keyword evidence="3" id="KW-1185">Reference proteome</keyword>
<evidence type="ECO:0000313" key="2">
    <source>
        <dbReference type="EMBL" id="PXF44215.1"/>
    </source>
</evidence>